<gene>
    <name evidence="2" type="ORF">DXN04_33630</name>
</gene>
<dbReference type="Proteomes" id="UP000261174">
    <property type="component" value="Unassembled WGS sequence"/>
</dbReference>
<sequence>MHEKCGCRKKNYLFCGSHDAATRAGLLYSLLATCKLNNVNPYEWLKYVLSQNLNEVPINQIKIFSS</sequence>
<evidence type="ECO:0000313" key="2">
    <source>
        <dbReference type="EMBL" id="RFM29262.1"/>
    </source>
</evidence>
<accession>A0A3E1NMW7</accession>
<evidence type="ECO:0000313" key="3">
    <source>
        <dbReference type="Proteomes" id="UP000261174"/>
    </source>
</evidence>
<name>A0A3E1NMW7_9BACT</name>
<dbReference type="EMBL" id="QTJV01000028">
    <property type="protein sequence ID" value="RFM29262.1"/>
    <property type="molecule type" value="Genomic_DNA"/>
</dbReference>
<dbReference type="AlphaFoldDB" id="A0A3E1NMW7"/>
<evidence type="ECO:0000259" key="1">
    <source>
        <dbReference type="Pfam" id="PF13817"/>
    </source>
</evidence>
<dbReference type="InterPro" id="IPR039552">
    <property type="entry name" value="IS66_C"/>
</dbReference>
<protein>
    <recommendedName>
        <fullName evidence="1">Transposase IS66 C-terminal domain-containing protein</fullName>
    </recommendedName>
</protein>
<feature type="domain" description="Transposase IS66 C-terminal" evidence="1">
    <location>
        <begin position="29"/>
        <end position="61"/>
    </location>
</feature>
<dbReference type="Pfam" id="PF13817">
    <property type="entry name" value="DDE_Tnp_IS66_C"/>
    <property type="match status" value="1"/>
</dbReference>
<keyword evidence="3" id="KW-1185">Reference proteome</keyword>
<reference evidence="2 3" key="1">
    <citation type="submission" date="2018-08" db="EMBL/GenBank/DDBJ databases">
        <title>Chitinophaga sp. K20C18050901, a novel bacterium isolated from forest soil.</title>
        <authorList>
            <person name="Wang C."/>
        </authorList>
    </citation>
    <scope>NUCLEOTIDE SEQUENCE [LARGE SCALE GENOMIC DNA]</scope>
    <source>
        <strain evidence="2 3">K20C18050901</strain>
    </source>
</reference>
<organism evidence="2 3">
    <name type="scientific">Chitinophaga silvisoli</name>
    <dbReference type="NCBI Taxonomy" id="2291814"/>
    <lineage>
        <taxon>Bacteria</taxon>
        <taxon>Pseudomonadati</taxon>
        <taxon>Bacteroidota</taxon>
        <taxon>Chitinophagia</taxon>
        <taxon>Chitinophagales</taxon>
        <taxon>Chitinophagaceae</taxon>
        <taxon>Chitinophaga</taxon>
    </lineage>
</organism>
<proteinExistence type="predicted"/>
<comment type="caution">
    <text evidence="2">The sequence shown here is derived from an EMBL/GenBank/DDBJ whole genome shotgun (WGS) entry which is preliminary data.</text>
</comment>